<evidence type="ECO:0000313" key="2">
    <source>
        <dbReference type="EMBL" id="EYC20747.1"/>
    </source>
</evidence>
<dbReference type="AlphaFoldDB" id="A0A016V159"/>
<organism evidence="2 3">
    <name type="scientific">Ancylostoma ceylanicum</name>
    <dbReference type="NCBI Taxonomy" id="53326"/>
    <lineage>
        <taxon>Eukaryota</taxon>
        <taxon>Metazoa</taxon>
        <taxon>Ecdysozoa</taxon>
        <taxon>Nematoda</taxon>
        <taxon>Chromadorea</taxon>
        <taxon>Rhabditida</taxon>
        <taxon>Rhabditina</taxon>
        <taxon>Rhabditomorpha</taxon>
        <taxon>Strongyloidea</taxon>
        <taxon>Ancylostomatidae</taxon>
        <taxon>Ancylostomatinae</taxon>
        <taxon>Ancylostoma</taxon>
    </lineage>
</organism>
<keyword evidence="3" id="KW-1185">Reference proteome</keyword>
<dbReference type="Proteomes" id="UP000024635">
    <property type="component" value="Unassembled WGS sequence"/>
</dbReference>
<comment type="caution">
    <text evidence="2">The sequence shown here is derived from an EMBL/GenBank/DDBJ whole genome shotgun (WGS) entry which is preliminary data.</text>
</comment>
<evidence type="ECO:0000256" key="1">
    <source>
        <dbReference type="SAM" id="MobiDB-lite"/>
    </source>
</evidence>
<protein>
    <submittedName>
        <fullName evidence="2">Uncharacterized protein</fullName>
    </submittedName>
</protein>
<feature type="region of interest" description="Disordered" evidence="1">
    <location>
        <begin position="43"/>
        <end position="67"/>
    </location>
</feature>
<proteinExistence type="predicted"/>
<reference evidence="3" key="1">
    <citation type="journal article" date="2015" name="Nat. Genet.">
        <title>The genome and transcriptome of the zoonotic hookworm Ancylostoma ceylanicum identify infection-specific gene families.</title>
        <authorList>
            <person name="Schwarz E.M."/>
            <person name="Hu Y."/>
            <person name="Antoshechkin I."/>
            <person name="Miller M.M."/>
            <person name="Sternberg P.W."/>
            <person name="Aroian R.V."/>
        </authorList>
    </citation>
    <scope>NUCLEOTIDE SEQUENCE</scope>
    <source>
        <strain evidence="3">HY135</strain>
    </source>
</reference>
<gene>
    <name evidence="2" type="primary">Acey_s0021.g402</name>
    <name evidence="2" type="ORF">Y032_0021g402</name>
</gene>
<sequence>MLMCSFYSEDLYLPQEKPALALRLFLNWEKNIMWMDLEKIGPGGPMLESGPQQRSPPASDHTKIIIP</sequence>
<name>A0A016V159_9BILA</name>
<dbReference type="EMBL" id="JARK01001357">
    <property type="protein sequence ID" value="EYC20747.1"/>
    <property type="molecule type" value="Genomic_DNA"/>
</dbReference>
<accession>A0A016V159</accession>
<evidence type="ECO:0000313" key="3">
    <source>
        <dbReference type="Proteomes" id="UP000024635"/>
    </source>
</evidence>